<reference evidence="11" key="1">
    <citation type="submission" date="2012-12" db="EMBL/GenBank/DDBJ databases">
        <authorList>
            <person name="Hellsten U."/>
            <person name="Grimwood J."/>
            <person name="Chapman J.A."/>
            <person name="Shapiro H."/>
            <person name="Aerts A."/>
            <person name="Otillar R.P."/>
            <person name="Terry A.Y."/>
            <person name="Boore J.L."/>
            <person name="Simakov O."/>
            <person name="Marletaz F."/>
            <person name="Cho S.-J."/>
            <person name="Edsinger-Gonzales E."/>
            <person name="Havlak P."/>
            <person name="Kuo D.-H."/>
            <person name="Larsson T."/>
            <person name="Lv J."/>
            <person name="Arendt D."/>
            <person name="Savage R."/>
            <person name="Osoegawa K."/>
            <person name="de Jong P."/>
            <person name="Lindberg D.R."/>
            <person name="Seaver E.C."/>
            <person name="Weisblat D.A."/>
            <person name="Putnam N.H."/>
            <person name="Grigoriev I.V."/>
            <person name="Rokhsar D.S."/>
        </authorList>
    </citation>
    <scope>NUCLEOTIDE SEQUENCE</scope>
</reference>
<dbReference type="PANTHER" id="PTHR46182">
    <property type="entry name" value="FI19480P1"/>
    <property type="match status" value="1"/>
</dbReference>
<keyword evidence="4 7" id="KW-0472">Membrane</keyword>
<dbReference type="InterPro" id="IPR029865">
    <property type="entry name" value="KIAA0319-like"/>
</dbReference>
<protein>
    <recommendedName>
        <fullName evidence="8">PKD/Chitinase domain-containing protein</fullName>
    </recommendedName>
</protein>
<dbReference type="FunCoup" id="T1FW40">
    <property type="interactions" value="562"/>
</dbReference>
<feature type="domain" description="PKD/Chitinase" evidence="8">
    <location>
        <begin position="304"/>
        <end position="392"/>
    </location>
</feature>
<dbReference type="InParanoid" id="T1FW40"/>
<dbReference type="STRING" id="6412.T1FW40"/>
<dbReference type="KEGG" id="hro:HELRODRAFT_194484"/>
<feature type="region of interest" description="Disordered" evidence="6">
    <location>
        <begin position="727"/>
        <end position="751"/>
    </location>
</feature>
<evidence type="ECO:0000256" key="5">
    <source>
        <dbReference type="ARBA" id="ARBA00023180"/>
    </source>
</evidence>
<dbReference type="InterPro" id="IPR022409">
    <property type="entry name" value="PKD/Chitinase_dom"/>
</dbReference>
<feature type="compositionally biased region" description="Basic and acidic residues" evidence="6">
    <location>
        <begin position="737"/>
        <end position="751"/>
    </location>
</feature>
<dbReference type="GO" id="GO:0001764">
    <property type="term" value="P:neuron migration"/>
    <property type="evidence" value="ECO:0000318"/>
    <property type="project" value="GO_Central"/>
</dbReference>
<dbReference type="Proteomes" id="UP000015101">
    <property type="component" value="Unassembled WGS sequence"/>
</dbReference>
<dbReference type="RefSeq" id="XP_009030006.1">
    <property type="nucleotide sequence ID" value="XM_009031758.1"/>
</dbReference>
<dbReference type="EMBL" id="KB097687">
    <property type="protein sequence ID" value="ESN91934.1"/>
    <property type="molecule type" value="Genomic_DNA"/>
</dbReference>
<comment type="subcellular location">
    <subcellularLocation>
        <location evidence="1">Membrane</location>
    </subcellularLocation>
</comment>
<dbReference type="HOGENOM" id="CLU_316944_0_0_1"/>
<dbReference type="GO" id="GO:0016020">
    <property type="term" value="C:membrane"/>
    <property type="evidence" value="ECO:0000318"/>
    <property type="project" value="GO_Central"/>
</dbReference>
<feature type="domain" description="PKD/Chitinase" evidence="8">
    <location>
        <begin position="205"/>
        <end position="294"/>
    </location>
</feature>
<evidence type="ECO:0000256" key="4">
    <source>
        <dbReference type="ARBA" id="ARBA00023136"/>
    </source>
</evidence>
<dbReference type="CTD" id="20213036"/>
<dbReference type="PANTHER" id="PTHR46182:SF2">
    <property type="entry name" value="FI19480P1"/>
    <property type="match status" value="1"/>
</dbReference>
<dbReference type="CDD" id="cd00146">
    <property type="entry name" value="PKD"/>
    <property type="match status" value="2"/>
</dbReference>
<dbReference type="Pfam" id="PF22352">
    <property type="entry name" value="K319L-like_PKD"/>
    <property type="match status" value="4"/>
</dbReference>
<evidence type="ECO:0000259" key="8">
    <source>
        <dbReference type="SMART" id="SM00089"/>
    </source>
</evidence>
<dbReference type="Gene3D" id="2.60.40.10">
    <property type="entry name" value="Immunoglobulins"/>
    <property type="match status" value="4"/>
</dbReference>
<dbReference type="SUPFAM" id="SSF49299">
    <property type="entry name" value="PKD domain"/>
    <property type="match status" value="4"/>
</dbReference>
<dbReference type="GO" id="GO:0031410">
    <property type="term" value="C:cytoplasmic vesicle"/>
    <property type="evidence" value="ECO:0000318"/>
    <property type="project" value="GO_Central"/>
</dbReference>
<reference evidence="10" key="3">
    <citation type="submission" date="2015-06" db="UniProtKB">
        <authorList>
            <consortium name="EnsemblMetazoa"/>
        </authorList>
    </citation>
    <scope>IDENTIFICATION</scope>
</reference>
<dbReference type="OrthoDB" id="536372at2759"/>
<dbReference type="EnsemblMetazoa" id="HelroT194484">
    <property type="protein sequence ID" value="HelroP194484"/>
    <property type="gene ID" value="HelroG194484"/>
</dbReference>
<dbReference type="FunFam" id="2.60.40.10:FF:000257">
    <property type="entry name" value="Dyslexia-associated protein KIAA0319-like"/>
    <property type="match status" value="1"/>
</dbReference>
<reference evidence="9 11" key="2">
    <citation type="journal article" date="2013" name="Nature">
        <title>Insights into bilaterian evolution from three spiralian genomes.</title>
        <authorList>
            <person name="Simakov O."/>
            <person name="Marletaz F."/>
            <person name="Cho S.J."/>
            <person name="Edsinger-Gonzales E."/>
            <person name="Havlak P."/>
            <person name="Hellsten U."/>
            <person name="Kuo D.H."/>
            <person name="Larsson T."/>
            <person name="Lv J."/>
            <person name="Arendt D."/>
            <person name="Savage R."/>
            <person name="Osoegawa K."/>
            <person name="de Jong P."/>
            <person name="Grimwood J."/>
            <person name="Chapman J.A."/>
            <person name="Shapiro H."/>
            <person name="Aerts A."/>
            <person name="Otillar R.P."/>
            <person name="Terry A.Y."/>
            <person name="Boore J.L."/>
            <person name="Grigoriev I.V."/>
            <person name="Lindberg D.R."/>
            <person name="Seaver E.C."/>
            <person name="Weisblat D.A."/>
            <person name="Putnam N.H."/>
            <person name="Rokhsar D.S."/>
        </authorList>
    </citation>
    <scope>NUCLEOTIDE SEQUENCE</scope>
</reference>
<evidence type="ECO:0000256" key="7">
    <source>
        <dbReference type="SAM" id="Phobius"/>
    </source>
</evidence>
<feature type="region of interest" description="Disordered" evidence="6">
    <location>
        <begin position="800"/>
        <end position="920"/>
    </location>
</feature>
<feature type="compositionally biased region" description="Low complexity" evidence="6">
    <location>
        <begin position="800"/>
        <end position="902"/>
    </location>
</feature>
<feature type="compositionally biased region" description="Polar residues" evidence="6">
    <location>
        <begin position="903"/>
        <end position="920"/>
    </location>
</feature>
<evidence type="ECO:0000313" key="9">
    <source>
        <dbReference type="EMBL" id="ESN91934.1"/>
    </source>
</evidence>
<organism evidence="10 11">
    <name type="scientific">Helobdella robusta</name>
    <name type="common">Californian leech</name>
    <dbReference type="NCBI Taxonomy" id="6412"/>
    <lineage>
        <taxon>Eukaryota</taxon>
        <taxon>Metazoa</taxon>
        <taxon>Spiralia</taxon>
        <taxon>Lophotrochozoa</taxon>
        <taxon>Annelida</taxon>
        <taxon>Clitellata</taxon>
        <taxon>Hirudinea</taxon>
        <taxon>Rhynchobdellida</taxon>
        <taxon>Glossiphoniidae</taxon>
        <taxon>Helobdella</taxon>
    </lineage>
</organism>
<evidence type="ECO:0000256" key="3">
    <source>
        <dbReference type="ARBA" id="ARBA00022989"/>
    </source>
</evidence>
<proteinExistence type="predicted"/>
<keyword evidence="3 7" id="KW-1133">Transmembrane helix</keyword>
<keyword evidence="11" id="KW-1185">Reference proteome</keyword>
<feature type="compositionally biased region" description="Acidic residues" evidence="6">
    <location>
        <begin position="727"/>
        <end position="736"/>
    </location>
</feature>
<evidence type="ECO:0000313" key="11">
    <source>
        <dbReference type="Proteomes" id="UP000015101"/>
    </source>
</evidence>
<dbReference type="OMA" id="KSYLWKQ"/>
<keyword evidence="2 7" id="KW-0812">Transmembrane</keyword>
<dbReference type="EMBL" id="AMQM01007911">
    <property type="status" value="NOT_ANNOTATED_CDS"/>
    <property type="molecule type" value="Genomic_DNA"/>
</dbReference>
<sequence length="920" mass="102298">MTAVRLNKAPVVTVMPSEQKLSQLNDLVIDGSGSSDDDRIVSYKWDLISGPITSFPVDEGEATFTSPTLKLKGGLAPGFYMLKLTVTDSDGVSSAAYANVTVIKEVDYPPKANAGNNIIVSLPINSVTLNGNMSSDDKKIVSYEWTKVSDELATDMVGVRTPYLALGNLQVGDYTFKLTVKDQSNQTDQADVHVIVKPAQNQAPVANAGLNQTVVLPVDLVVLNASNSTDDKKIISYQWIVISGPPGDTKIGNSNQSVARLLSPRLGVYVLQVKVTDEEHLYSVASSVITVKQNPNAPPVANAGGDFAVDIQTGMLVKINGSKSRDDRGIVSYFWQKGQNNPAVGEVVPGSDHSPILLLINLVPGLYTFTLKVVDVEGLVDTDYMVLTVNKDIKQDYMVDVVLGVDVDKFTDVDKNALKLHLEMMFPSMLANVTSCKVIFHRVTSELDTNRIFLQMYVQTSDKKLSKNSDALPHGINNDEDDGDVNDRNIGKGMEWKMRDSDEIVRVMKMKYTEGYILEFPLVRILPVVCHSACSGHGKCDQVTKLCQCDTFWTSNWLRAHYGIQESNCEWSLLYVIIVIVVIVVVVVALIWCVVCAIRRRFFRKDFKAGKAQSSLKRRHRYKLLEEAHNGVGPVASSAHLNGTLNQTHPTKLRVSRSVVSDSDTSSEETVFINNNKLNTNNVNNNKSSVNSADHIIEANGNQDIGGAVNSDDDNDDDDDDDLFNVVGIDDDNNDGDNEKRPLNKKDGDDYEADHVAKKSTNLISSKTALKNLISLQQLNKRALSTTFQQHRNNWLENQQKQMQLKDQQQRQSQQIQHQLHTSHQLQSQQQLNLQQQQPFLQQPTPQQQQQPTLQQQQPSLQQPTPQQQQQPTLQQQQPSLQQQRPFTDFQQQHLHHQQSLLFNTPHTTSDTSVVNLLAT</sequence>
<accession>T1FW40</accession>
<name>T1FW40_HELRO</name>
<feature type="transmembrane region" description="Helical" evidence="7">
    <location>
        <begin position="573"/>
        <end position="598"/>
    </location>
</feature>
<feature type="domain" description="PKD/Chitinase" evidence="8">
    <location>
        <begin position="115"/>
        <end position="199"/>
    </location>
</feature>
<dbReference type="FunFam" id="2.60.40.10:FF:000061">
    <property type="entry name" value="Dyslexia-associated protein KIAA0319 homolog"/>
    <property type="match status" value="2"/>
</dbReference>
<evidence type="ECO:0000256" key="1">
    <source>
        <dbReference type="ARBA" id="ARBA00004370"/>
    </source>
</evidence>
<dbReference type="InterPro" id="IPR013783">
    <property type="entry name" value="Ig-like_fold"/>
</dbReference>
<dbReference type="SMART" id="SM00089">
    <property type="entry name" value="PKD"/>
    <property type="match status" value="4"/>
</dbReference>
<dbReference type="eggNOG" id="ENOG502QR8M">
    <property type="taxonomic scope" value="Eukaryota"/>
</dbReference>
<gene>
    <name evidence="10" type="primary">20213036</name>
    <name evidence="9" type="ORF">HELRODRAFT_194484</name>
</gene>
<keyword evidence="5" id="KW-0325">Glycoprotein</keyword>
<dbReference type="AlphaFoldDB" id="T1FW40"/>
<dbReference type="InterPro" id="IPR035986">
    <property type="entry name" value="PKD_dom_sf"/>
</dbReference>
<evidence type="ECO:0000256" key="2">
    <source>
        <dbReference type="ARBA" id="ARBA00022692"/>
    </source>
</evidence>
<evidence type="ECO:0000256" key="6">
    <source>
        <dbReference type="SAM" id="MobiDB-lite"/>
    </source>
</evidence>
<dbReference type="GeneID" id="20213036"/>
<feature type="domain" description="PKD/Chitinase" evidence="8">
    <location>
        <begin position="9"/>
        <end position="105"/>
    </location>
</feature>
<evidence type="ECO:0000313" key="10">
    <source>
        <dbReference type="EnsemblMetazoa" id="HelroP194484"/>
    </source>
</evidence>